<proteinExistence type="predicted"/>
<reference evidence="2" key="1">
    <citation type="submission" date="2020-10" db="EMBL/GenBank/DDBJ databases">
        <title>Phylogeny of dyella-like bacteria.</title>
        <authorList>
            <person name="Fu J."/>
        </authorList>
    </citation>
    <scope>NUCLEOTIDE SEQUENCE</scope>
    <source>
        <strain evidence="2">DHON07</strain>
    </source>
</reference>
<dbReference type="Gene3D" id="3.40.50.150">
    <property type="entry name" value="Vaccinia Virus protein VP39"/>
    <property type="match status" value="1"/>
</dbReference>
<dbReference type="GO" id="GO:0008168">
    <property type="term" value="F:methyltransferase activity"/>
    <property type="evidence" value="ECO:0007669"/>
    <property type="project" value="UniProtKB-KW"/>
</dbReference>
<keyword evidence="2" id="KW-0808">Transferase</keyword>
<comment type="caution">
    <text evidence="2">The sequence shown here is derived from an EMBL/GenBank/DDBJ whole genome shotgun (WGS) entry which is preliminary data.</text>
</comment>
<accession>A0ABS2KKW4</accession>
<dbReference type="InterPro" id="IPR050508">
    <property type="entry name" value="Methyltransf_Superfamily"/>
</dbReference>
<organism evidence="2 3">
    <name type="scientific">Dyella mobilis</name>
    <dbReference type="NCBI Taxonomy" id="1849582"/>
    <lineage>
        <taxon>Bacteria</taxon>
        <taxon>Pseudomonadati</taxon>
        <taxon>Pseudomonadota</taxon>
        <taxon>Gammaproteobacteria</taxon>
        <taxon>Lysobacterales</taxon>
        <taxon>Rhodanobacteraceae</taxon>
        <taxon>Dyella</taxon>
    </lineage>
</organism>
<dbReference type="Proteomes" id="UP001430193">
    <property type="component" value="Unassembled WGS sequence"/>
</dbReference>
<gene>
    <name evidence="2" type="ORF">ISS99_19955</name>
</gene>
<dbReference type="RefSeq" id="WP_204633352.1">
    <property type="nucleotide sequence ID" value="NZ_BSOC01000001.1"/>
</dbReference>
<evidence type="ECO:0000313" key="3">
    <source>
        <dbReference type="Proteomes" id="UP001430193"/>
    </source>
</evidence>
<evidence type="ECO:0000259" key="1">
    <source>
        <dbReference type="Pfam" id="PF13649"/>
    </source>
</evidence>
<dbReference type="EMBL" id="JADIKF010000040">
    <property type="protein sequence ID" value="MBM7131805.1"/>
    <property type="molecule type" value="Genomic_DNA"/>
</dbReference>
<feature type="domain" description="Methyltransferase" evidence="1">
    <location>
        <begin position="44"/>
        <end position="133"/>
    </location>
</feature>
<keyword evidence="3" id="KW-1185">Reference proteome</keyword>
<dbReference type="PANTHER" id="PTHR42912:SF94">
    <property type="entry name" value="METHYLTRANSFERASE TYPE 11 DOMAIN-CONTAINING PROTEIN"/>
    <property type="match status" value="1"/>
</dbReference>
<dbReference type="InterPro" id="IPR041698">
    <property type="entry name" value="Methyltransf_25"/>
</dbReference>
<dbReference type="SUPFAM" id="SSF53335">
    <property type="entry name" value="S-adenosyl-L-methionine-dependent methyltransferases"/>
    <property type="match status" value="1"/>
</dbReference>
<keyword evidence="2" id="KW-0489">Methyltransferase</keyword>
<dbReference type="Pfam" id="PF13649">
    <property type="entry name" value="Methyltransf_25"/>
    <property type="match status" value="1"/>
</dbReference>
<protein>
    <submittedName>
        <fullName evidence="2">Class I SAM-dependent methyltransferase</fullName>
    </submittedName>
</protein>
<dbReference type="InterPro" id="IPR029063">
    <property type="entry name" value="SAM-dependent_MTases_sf"/>
</dbReference>
<dbReference type="GO" id="GO:0032259">
    <property type="term" value="P:methylation"/>
    <property type="evidence" value="ECO:0007669"/>
    <property type="project" value="UniProtKB-KW"/>
</dbReference>
<evidence type="ECO:0000313" key="2">
    <source>
        <dbReference type="EMBL" id="MBM7131805.1"/>
    </source>
</evidence>
<dbReference type="CDD" id="cd02440">
    <property type="entry name" value="AdoMet_MTases"/>
    <property type="match status" value="1"/>
</dbReference>
<name>A0ABS2KKW4_9GAMM</name>
<dbReference type="PANTHER" id="PTHR42912">
    <property type="entry name" value="METHYLTRANSFERASE"/>
    <property type="match status" value="1"/>
</dbReference>
<sequence>MDQETLGAYDREAKQFADDWHEQPSPDDLYALLQRYFSPGLTADVGCGSGREVAWLQANGFDAVGYDPSLGLLQRARERYPALRFAQAALPELEDVPSGQFRNVLCETVIMHLEPVLIAPAVRRLLDILMPGGTLFLSWRVTEGASLRDAHRRLYTAFDPGLVLDACLGNEVLLDERNVNRSSGKAVHRLVVRKPAMGE</sequence>